<dbReference type="OrthoDB" id="1404228at2"/>
<dbReference type="STRING" id="1396821.SAMN05444515_11124"/>
<keyword evidence="2" id="KW-1003">Cell membrane</keyword>
<sequence>MTDYLRFVALHWRFLLFGVLAAALSGFGQTFYVGVFGGELRAAFDLTHGQYGLLYSVATLGSGILMVWAGAWIDRMSLQQFAVLVGLGVAAGAVVMGLAASAVMIGMGFFLLRLFGQGLFMHMASTSMGRHFAANRGKAVSIASKGLPLAEAVMPAAGVALIALIGWRHTWLASAVVMVVFFIPLLLWLLHGRGVRGENTSTGANPTQAPGVPVSPRQWTRSEVLRDLRFYRLLPVVLAPPLIVTAMIFHLAHLGEGKGWSIQWLATTFTGFALAHVVGLLVSGVVLDRFGARLMLRVFLFPMLAGLLVVAWLDHPLWAWVFMICLGASIGGAGTLLGALWPVLYGVAHLGAIRAMVHSAMMIATAIMPVTVGLALDASATMESVALVLSGYIVVALGVSWGALNRS</sequence>
<dbReference type="InterPro" id="IPR020846">
    <property type="entry name" value="MFS_dom"/>
</dbReference>
<evidence type="ECO:0000256" key="3">
    <source>
        <dbReference type="ARBA" id="ARBA00022692"/>
    </source>
</evidence>
<dbReference type="AlphaFoldDB" id="A0A1H7N6L2"/>
<dbReference type="EMBL" id="FOAA01000011">
    <property type="protein sequence ID" value="SEL18949.1"/>
    <property type="molecule type" value="Genomic_DNA"/>
</dbReference>
<comment type="subcellular location">
    <subcellularLocation>
        <location evidence="1">Cell membrane</location>
        <topology evidence="1">Multi-pass membrane protein</topology>
    </subcellularLocation>
</comment>
<accession>A0A1H7N6L2</accession>
<name>A0A1H7N6L2_9GAMM</name>
<dbReference type="Pfam" id="PF07690">
    <property type="entry name" value="MFS_1"/>
    <property type="match status" value="1"/>
</dbReference>
<dbReference type="SUPFAM" id="SSF103473">
    <property type="entry name" value="MFS general substrate transporter"/>
    <property type="match status" value="1"/>
</dbReference>
<keyword evidence="5 6" id="KW-0472">Membrane</keyword>
<dbReference type="RefSeq" id="WP_090254014.1">
    <property type="nucleotide sequence ID" value="NZ_FOAA01000011.1"/>
</dbReference>
<evidence type="ECO:0000256" key="4">
    <source>
        <dbReference type="ARBA" id="ARBA00022989"/>
    </source>
</evidence>
<keyword evidence="9" id="KW-1185">Reference proteome</keyword>
<dbReference type="Gene3D" id="1.20.1250.20">
    <property type="entry name" value="MFS general substrate transporter like domains"/>
    <property type="match status" value="1"/>
</dbReference>
<dbReference type="GO" id="GO:0022857">
    <property type="term" value="F:transmembrane transporter activity"/>
    <property type="evidence" value="ECO:0007669"/>
    <property type="project" value="InterPro"/>
</dbReference>
<dbReference type="InterPro" id="IPR050189">
    <property type="entry name" value="MFS_Efflux_Transporters"/>
</dbReference>
<organism evidence="8 9">
    <name type="scientific">Ectothiorhodospira marina</name>
    <dbReference type="NCBI Taxonomy" id="1396821"/>
    <lineage>
        <taxon>Bacteria</taxon>
        <taxon>Pseudomonadati</taxon>
        <taxon>Pseudomonadota</taxon>
        <taxon>Gammaproteobacteria</taxon>
        <taxon>Chromatiales</taxon>
        <taxon>Ectothiorhodospiraceae</taxon>
        <taxon>Ectothiorhodospira</taxon>
    </lineage>
</organism>
<reference evidence="9" key="1">
    <citation type="submission" date="2016-10" db="EMBL/GenBank/DDBJ databases">
        <authorList>
            <person name="Varghese N."/>
            <person name="Submissions S."/>
        </authorList>
    </citation>
    <scope>NUCLEOTIDE SEQUENCE [LARGE SCALE GENOMIC DNA]</scope>
    <source>
        <strain evidence="9">DSM 241</strain>
    </source>
</reference>
<feature type="domain" description="Major facilitator superfamily (MFS) profile" evidence="7">
    <location>
        <begin position="14"/>
        <end position="407"/>
    </location>
</feature>
<feature type="transmembrane region" description="Helical" evidence="6">
    <location>
        <begin position="382"/>
        <end position="404"/>
    </location>
</feature>
<dbReference type="PROSITE" id="PS50850">
    <property type="entry name" value="MFS"/>
    <property type="match status" value="1"/>
</dbReference>
<evidence type="ECO:0000256" key="1">
    <source>
        <dbReference type="ARBA" id="ARBA00004651"/>
    </source>
</evidence>
<feature type="transmembrane region" description="Helical" evidence="6">
    <location>
        <begin position="356"/>
        <end position="376"/>
    </location>
</feature>
<feature type="transmembrane region" description="Helical" evidence="6">
    <location>
        <begin position="171"/>
        <end position="190"/>
    </location>
</feature>
<feature type="transmembrane region" description="Helical" evidence="6">
    <location>
        <begin position="80"/>
        <end position="99"/>
    </location>
</feature>
<gene>
    <name evidence="8" type="ORF">SAMN05444515_11124</name>
</gene>
<feature type="transmembrane region" description="Helical" evidence="6">
    <location>
        <begin position="53"/>
        <end position="73"/>
    </location>
</feature>
<evidence type="ECO:0000313" key="8">
    <source>
        <dbReference type="EMBL" id="SEL18949.1"/>
    </source>
</evidence>
<feature type="transmembrane region" description="Helical" evidence="6">
    <location>
        <begin position="294"/>
        <end position="313"/>
    </location>
</feature>
<feature type="transmembrane region" description="Helical" evidence="6">
    <location>
        <begin position="12"/>
        <end position="33"/>
    </location>
</feature>
<dbReference type="InterPro" id="IPR036259">
    <property type="entry name" value="MFS_trans_sf"/>
</dbReference>
<protein>
    <submittedName>
        <fullName evidence="8">Predicted arabinose efflux permease, MFS family</fullName>
    </submittedName>
</protein>
<dbReference type="GO" id="GO:0005886">
    <property type="term" value="C:plasma membrane"/>
    <property type="evidence" value="ECO:0007669"/>
    <property type="project" value="UniProtKB-SubCell"/>
</dbReference>
<evidence type="ECO:0000313" key="9">
    <source>
        <dbReference type="Proteomes" id="UP000199256"/>
    </source>
</evidence>
<feature type="transmembrane region" description="Helical" evidence="6">
    <location>
        <begin position="319"/>
        <end position="344"/>
    </location>
</feature>
<dbReference type="PANTHER" id="PTHR43124">
    <property type="entry name" value="PURINE EFFLUX PUMP PBUE"/>
    <property type="match status" value="1"/>
</dbReference>
<dbReference type="Proteomes" id="UP000199256">
    <property type="component" value="Unassembled WGS sequence"/>
</dbReference>
<dbReference type="PANTHER" id="PTHR43124:SF3">
    <property type="entry name" value="CHLORAMPHENICOL EFFLUX PUMP RV0191"/>
    <property type="match status" value="1"/>
</dbReference>
<keyword evidence="3 6" id="KW-0812">Transmembrane</keyword>
<evidence type="ECO:0000259" key="7">
    <source>
        <dbReference type="PROSITE" id="PS50850"/>
    </source>
</evidence>
<evidence type="ECO:0000256" key="5">
    <source>
        <dbReference type="ARBA" id="ARBA00023136"/>
    </source>
</evidence>
<evidence type="ECO:0000256" key="6">
    <source>
        <dbReference type="SAM" id="Phobius"/>
    </source>
</evidence>
<keyword evidence="4 6" id="KW-1133">Transmembrane helix</keyword>
<feature type="transmembrane region" description="Helical" evidence="6">
    <location>
        <begin position="264"/>
        <end position="287"/>
    </location>
</feature>
<evidence type="ECO:0000256" key="2">
    <source>
        <dbReference type="ARBA" id="ARBA00022475"/>
    </source>
</evidence>
<dbReference type="InterPro" id="IPR011701">
    <property type="entry name" value="MFS"/>
</dbReference>
<proteinExistence type="predicted"/>
<feature type="transmembrane region" description="Helical" evidence="6">
    <location>
        <begin position="230"/>
        <end position="252"/>
    </location>
</feature>